<dbReference type="GO" id="GO:0016491">
    <property type="term" value="F:oxidoreductase activity"/>
    <property type="evidence" value="ECO:0007669"/>
    <property type="project" value="TreeGrafter"/>
</dbReference>
<keyword evidence="4" id="KW-1185">Reference proteome</keyword>
<dbReference type="SUPFAM" id="SSF50129">
    <property type="entry name" value="GroES-like"/>
    <property type="match status" value="1"/>
</dbReference>
<evidence type="ECO:0000259" key="2">
    <source>
        <dbReference type="Pfam" id="PF08240"/>
    </source>
</evidence>
<dbReference type="InterPro" id="IPR011032">
    <property type="entry name" value="GroES-like_sf"/>
</dbReference>
<dbReference type="InterPro" id="IPR036291">
    <property type="entry name" value="NAD(P)-bd_dom_sf"/>
</dbReference>
<gene>
    <name evidence="3" type="ORF">HII31_13568</name>
</gene>
<dbReference type="AlphaFoldDB" id="A0A8H6VAQ4"/>
<proteinExistence type="predicted"/>
<sequence>MVFEQPGPSSSTYTLPETMRALVLHSTSTSPKVETVPCPRPTTGSAIVKILAANVISYTRDVYNGKKNYPFPTPLIPGFSAIARISALGPDATKLKIGDLVFLDTIVRSRDEPSDVYLCAVTEGFTEGSKKLMREVWRDWSFAEFAGVPLENLTYLDEERLGYRIEELASIATLLVPYGGLRDIEFRPGQTIVIAPATGPFGSAAVKVALAMGGRVIAMGRNREALESLKKMGEGRVEIVPITGDMTADSQSLKACFGGKGRIDAYFDIGPPEAEGNTHIKSAILALSHGARVSLMGGYRGDISIPHATVMHKNLRLYGKWMYEREDVRDLVQMVESGVLRLDGEVVGEFGLEEWKAAWDCAAENAGPGRYVVIKP</sequence>
<comment type="caution">
    <text evidence="3">The sequence shown here is derived from an EMBL/GenBank/DDBJ whole genome shotgun (WGS) entry which is preliminary data.</text>
</comment>
<dbReference type="EMBL" id="JABCIY010000342">
    <property type="protein sequence ID" value="KAF7185293.1"/>
    <property type="molecule type" value="Genomic_DNA"/>
</dbReference>
<dbReference type="InterPro" id="IPR051397">
    <property type="entry name" value="Zn-ADH-like_protein"/>
</dbReference>
<feature type="domain" description="Alcohol dehydrogenase-like N-terminal" evidence="2">
    <location>
        <begin position="44"/>
        <end position="114"/>
    </location>
</feature>
<dbReference type="Gene3D" id="3.40.50.720">
    <property type="entry name" value="NAD(P)-binding Rossmann-like Domain"/>
    <property type="match status" value="1"/>
</dbReference>
<dbReference type="Proteomes" id="UP000660729">
    <property type="component" value="Unassembled WGS sequence"/>
</dbReference>
<dbReference type="Gene3D" id="3.90.180.10">
    <property type="entry name" value="Medium-chain alcohol dehydrogenases, catalytic domain"/>
    <property type="match status" value="1"/>
</dbReference>
<dbReference type="CDD" id="cd05188">
    <property type="entry name" value="MDR"/>
    <property type="match status" value="1"/>
</dbReference>
<dbReference type="GO" id="GO:0005739">
    <property type="term" value="C:mitochondrion"/>
    <property type="evidence" value="ECO:0007669"/>
    <property type="project" value="TreeGrafter"/>
</dbReference>
<dbReference type="Pfam" id="PF00107">
    <property type="entry name" value="ADH_zinc_N"/>
    <property type="match status" value="1"/>
</dbReference>
<evidence type="ECO:0000313" key="3">
    <source>
        <dbReference type="EMBL" id="KAF7185293.1"/>
    </source>
</evidence>
<reference evidence="3" key="1">
    <citation type="submission" date="2020-04" db="EMBL/GenBank/DDBJ databases">
        <title>Draft genome resource of the tomato pathogen Pseudocercospora fuligena.</title>
        <authorList>
            <person name="Zaccaron A."/>
        </authorList>
    </citation>
    <scope>NUCLEOTIDE SEQUENCE</scope>
    <source>
        <strain evidence="3">PF001</strain>
    </source>
</reference>
<dbReference type="InterPro" id="IPR013149">
    <property type="entry name" value="ADH-like_C"/>
</dbReference>
<dbReference type="PANTHER" id="PTHR43677">
    <property type="entry name" value="SHORT-CHAIN DEHYDROGENASE/REDUCTASE"/>
    <property type="match status" value="1"/>
</dbReference>
<dbReference type="SUPFAM" id="SSF51735">
    <property type="entry name" value="NAD(P)-binding Rossmann-fold domains"/>
    <property type="match status" value="1"/>
</dbReference>
<feature type="domain" description="Alcohol dehydrogenase-like C-terminal" evidence="1">
    <location>
        <begin position="202"/>
        <end position="336"/>
    </location>
</feature>
<evidence type="ECO:0000313" key="4">
    <source>
        <dbReference type="Proteomes" id="UP000660729"/>
    </source>
</evidence>
<dbReference type="Pfam" id="PF08240">
    <property type="entry name" value="ADH_N"/>
    <property type="match status" value="1"/>
</dbReference>
<accession>A0A8H6VAQ4</accession>
<evidence type="ECO:0000259" key="1">
    <source>
        <dbReference type="Pfam" id="PF00107"/>
    </source>
</evidence>
<organism evidence="3 4">
    <name type="scientific">Pseudocercospora fuligena</name>
    <dbReference type="NCBI Taxonomy" id="685502"/>
    <lineage>
        <taxon>Eukaryota</taxon>
        <taxon>Fungi</taxon>
        <taxon>Dikarya</taxon>
        <taxon>Ascomycota</taxon>
        <taxon>Pezizomycotina</taxon>
        <taxon>Dothideomycetes</taxon>
        <taxon>Dothideomycetidae</taxon>
        <taxon>Mycosphaerellales</taxon>
        <taxon>Mycosphaerellaceae</taxon>
        <taxon>Pseudocercospora</taxon>
    </lineage>
</organism>
<protein>
    <submittedName>
        <fullName evidence="3">Alcohol dehydrogenase 4, mitochondrial</fullName>
    </submittedName>
</protein>
<dbReference type="OrthoDB" id="5407715at2759"/>
<name>A0A8H6VAQ4_9PEZI</name>
<dbReference type="InterPro" id="IPR013154">
    <property type="entry name" value="ADH-like_N"/>
</dbReference>
<dbReference type="PANTHER" id="PTHR43677:SF4">
    <property type="entry name" value="QUINONE OXIDOREDUCTASE-LIKE PROTEIN 2"/>
    <property type="match status" value="1"/>
</dbReference>